<dbReference type="Proteomes" id="UP000247485">
    <property type="component" value="Unassembled WGS sequence"/>
</dbReference>
<reference evidence="1 2" key="1">
    <citation type="submission" date="2018-05" db="EMBL/GenBank/DDBJ databases">
        <title>Freshwater and sediment microbial communities from various areas in North America, analyzing microbe dynamics in response to fracking.</title>
        <authorList>
            <person name="Lamendella R."/>
        </authorList>
    </citation>
    <scope>NUCLEOTIDE SEQUENCE [LARGE SCALE GENOMIC DNA]</scope>
    <source>
        <strain evidence="1 2">67</strain>
    </source>
</reference>
<accession>A0A318FP18</accession>
<organism evidence="1 2">
    <name type="scientific">Klebsiella oxytoca</name>
    <dbReference type="NCBI Taxonomy" id="571"/>
    <lineage>
        <taxon>Bacteria</taxon>
        <taxon>Pseudomonadati</taxon>
        <taxon>Pseudomonadota</taxon>
        <taxon>Gammaproteobacteria</taxon>
        <taxon>Enterobacterales</taxon>
        <taxon>Enterobacteriaceae</taxon>
        <taxon>Klebsiella/Raoultella group</taxon>
        <taxon>Klebsiella</taxon>
    </lineage>
</organism>
<dbReference type="EMBL" id="QJJG01000007">
    <property type="protein sequence ID" value="PXW45394.1"/>
    <property type="molecule type" value="Genomic_DNA"/>
</dbReference>
<sequence>MTGIRDKTTRMRKHTDKMHQQPLIDQRIELVLHAATAVIKIDRTV</sequence>
<comment type="caution">
    <text evidence="1">The sequence shown here is derived from an EMBL/GenBank/DDBJ whole genome shotgun (WGS) entry which is preliminary data.</text>
</comment>
<evidence type="ECO:0000313" key="1">
    <source>
        <dbReference type="EMBL" id="PXW45394.1"/>
    </source>
</evidence>
<gene>
    <name evidence="1" type="ORF">DET57_107187</name>
</gene>
<proteinExistence type="predicted"/>
<protein>
    <submittedName>
        <fullName evidence="1">Uncharacterized protein</fullName>
    </submittedName>
</protein>
<evidence type="ECO:0000313" key="2">
    <source>
        <dbReference type="Proteomes" id="UP000247485"/>
    </source>
</evidence>
<dbReference type="AlphaFoldDB" id="A0A318FP18"/>
<name>A0A318FP18_KLEOX</name>